<dbReference type="EMBL" id="CP144528">
    <property type="protein sequence ID" value="WWC73314.1"/>
    <property type="molecule type" value="Genomic_DNA"/>
</dbReference>
<reference evidence="1" key="3">
    <citation type="submission" date="2016-07" db="EMBL/GenBank/DDBJ databases">
        <title>Evolution of pathogenesis and genome organization in the Tremellales.</title>
        <authorList>
            <person name="Cuomo C."/>
            <person name="Litvintseva A."/>
            <person name="Heitman J."/>
            <person name="Chen Y."/>
            <person name="Sun S."/>
            <person name="Springer D."/>
            <person name="Dromer F."/>
            <person name="Young S."/>
            <person name="Zeng Q."/>
            <person name="Chapman S."/>
            <person name="Gujja S."/>
            <person name="Saif S."/>
            <person name="Birren B."/>
        </authorList>
    </citation>
    <scope>NUCLEOTIDE SEQUENCE</scope>
    <source>
        <strain evidence="1">CBS 10737</strain>
    </source>
</reference>
<reference evidence="2" key="2">
    <citation type="submission" date="2013-07" db="EMBL/GenBank/DDBJ databases">
        <authorList>
            <consortium name="The Broad Institute Genome Sequencing Platform"/>
            <person name="Cuomo C."/>
            <person name="Litvintseva A."/>
            <person name="Chen Y."/>
            <person name="Heitman J."/>
            <person name="Sun S."/>
            <person name="Springer D."/>
            <person name="Dromer F."/>
            <person name="Young S.K."/>
            <person name="Zeng Q."/>
            <person name="Gargeya S."/>
            <person name="Fitzgerald M."/>
            <person name="Abouelleil A."/>
            <person name="Alvarado L."/>
            <person name="Berlin A.M."/>
            <person name="Chapman S.B."/>
            <person name="Dewar J."/>
            <person name="Goldberg J."/>
            <person name="Griggs A."/>
            <person name="Gujja S."/>
            <person name="Hansen M."/>
            <person name="Howarth C."/>
            <person name="Imamovic A."/>
            <person name="Larimer J."/>
            <person name="McCowan C."/>
            <person name="Murphy C."/>
            <person name="Pearson M."/>
            <person name="Priest M."/>
            <person name="Roberts A."/>
            <person name="Saif S."/>
            <person name="Shea T."/>
            <person name="Sykes S."/>
            <person name="Wortman J."/>
            <person name="Nusbaum C."/>
            <person name="Birren B."/>
        </authorList>
    </citation>
    <scope>NUCLEOTIDE SEQUENCE</scope>
    <source>
        <strain evidence="2">CBS 10737</strain>
    </source>
</reference>
<dbReference type="Proteomes" id="UP000094020">
    <property type="component" value="Chromosome 10"/>
</dbReference>
<reference evidence="2" key="4">
    <citation type="submission" date="2024-02" db="EMBL/GenBank/DDBJ databases">
        <title>Comparative genomics of Cryptococcus and Kwoniella reveals pathogenesis evolution and contrasting modes of karyotype evolution via chromosome fusion or intercentromeric recombination.</title>
        <authorList>
            <person name="Coelho M.A."/>
            <person name="David-Palma M."/>
            <person name="Shea T."/>
            <person name="Bowers K."/>
            <person name="McGinley-Smith S."/>
            <person name="Mohammad A.W."/>
            <person name="Gnirke A."/>
            <person name="Yurkov A.M."/>
            <person name="Nowrousian M."/>
            <person name="Sun S."/>
            <person name="Cuomo C.A."/>
            <person name="Heitman J."/>
        </authorList>
    </citation>
    <scope>NUCLEOTIDE SEQUENCE</scope>
    <source>
        <strain evidence="2">CBS 10737</strain>
    </source>
</reference>
<dbReference type="KEGG" id="kpin:30173543"/>
<proteinExistence type="predicted"/>
<name>A0A1B9HYP6_9TREE</name>
<dbReference type="OrthoDB" id="10534909at2759"/>
<reference evidence="1" key="1">
    <citation type="submission" date="2013-07" db="EMBL/GenBank/DDBJ databases">
        <title>The Genome Sequence of Cryptococcus pinus CBS10737.</title>
        <authorList>
            <consortium name="The Broad Institute Genome Sequencing Platform"/>
            <person name="Cuomo C."/>
            <person name="Litvintseva A."/>
            <person name="Chen Y."/>
            <person name="Heitman J."/>
            <person name="Sun S."/>
            <person name="Springer D."/>
            <person name="Dromer F."/>
            <person name="Young S.K."/>
            <person name="Zeng Q."/>
            <person name="Gargeya S."/>
            <person name="Fitzgerald M."/>
            <person name="Abouelleil A."/>
            <person name="Alvarado L."/>
            <person name="Berlin A.M."/>
            <person name="Chapman S.B."/>
            <person name="Dewar J."/>
            <person name="Goldberg J."/>
            <person name="Griggs A."/>
            <person name="Gujja S."/>
            <person name="Hansen M."/>
            <person name="Howarth C."/>
            <person name="Imamovic A."/>
            <person name="Larimer J."/>
            <person name="McCowan C."/>
            <person name="Murphy C."/>
            <person name="Pearson M."/>
            <person name="Priest M."/>
            <person name="Roberts A."/>
            <person name="Saif S."/>
            <person name="Shea T."/>
            <person name="Sykes S."/>
            <person name="Wortman J."/>
            <person name="Nusbaum C."/>
            <person name="Birren B."/>
        </authorList>
    </citation>
    <scope>NUCLEOTIDE SEQUENCE [LARGE SCALE GENOMIC DNA]</scope>
    <source>
        <strain evidence="1">CBS 10737</strain>
    </source>
</reference>
<keyword evidence="3" id="KW-1185">Reference proteome</keyword>
<dbReference type="GeneID" id="30173543"/>
<organism evidence="1">
    <name type="scientific">Kwoniella pini CBS 10737</name>
    <dbReference type="NCBI Taxonomy" id="1296096"/>
    <lineage>
        <taxon>Eukaryota</taxon>
        <taxon>Fungi</taxon>
        <taxon>Dikarya</taxon>
        <taxon>Basidiomycota</taxon>
        <taxon>Agaricomycotina</taxon>
        <taxon>Tremellomycetes</taxon>
        <taxon>Tremellales</taxon>
        <taxon>Cryptococcaceae</taxon>
        <taxon>Kwoniella</taxon>
    </lineage>
</organism>
<evidence type="ECO:0000313" key="3">
    <source>
        <dbReference type="Proteomes" id="UP000094020"/>
    </source>
</evidence>
<dbReference type="RefSeq" id="XP_019009616.1">
    <property type="nucleotide sequence ID" value="XM_019156898.1"/>
</dbReference>
<gene>
    <name evidence="1" type="ORF">I206_05174</name>
    <name evidence="2" type="ORF">I206_107281</name>
</gene>
<protein>
    <submittedName>
        <fullName evidence="1">Uncharacterized protein</fullName>
    </submittedName>
</protein>
<accession>A0A1B9HYP6</accession>
<evidence type="ECO:0000313" key="1">
    <source>
        <dbReference type="EMBL" id="OCF48397.1"/>
    </source>
</evidence>
<evidence type="ECO:0000313" key="2">
    <source>
        <dbReference type="EMBL" id="WWC73314.1"/>
    </source>
</evidence>
<dbReference type="AlphaFoldDB" id="A0A1B9HYP6"/>
<dbReference type="EMBL" id="KI894013">
    <property type="protein sequence ID" value="OCF48397.1"/>
    <property type="molecule type" value="Genomic_DNA"/>
</dbReference>
<sequence>MYLEVDDLTKKTKPSSATYTIIAGGNMLTSAGTFYRIGNTTDWKFCIASPTKEEIENYERMKSPDMKAVDFASLPKESIDSSTVVAKGTASETPQSIDFANESGISLKVWLEPVKQTGSTE</sequence>